<keyword evidence="6" id="KW-1185">Reference proteome</keyword>
<dbReference type="GO" id="GO:0005737">
    <property type="term" value="C:cytoplasm"/>
    <property type="evidence" value="ECO:0007669"/>
    <property type="project" value="TreeGrafter"/>
</dbReference>
<evidence type="ECO:0000259" key="4">
    <source>
        <dbReference type="Pfam" id="PF03328"/>
    </source>
</evidence>
<organism evidence="5 6">
    <name type="scientific">Cadophora malorum</name>
    <dbReference type="NCBI Taxonomy" id="108018"/>
    <lineage>
        <taxon>Eukaryota</taxon>
        <taxon>Fungi</taxon>
        <taxon>Dikarya</taxon>
        <taxon>Ascomycota</taxon>
        <taxon>Pezizomycotina</taxon>
        <taxon>Leotiomycetes</taxon>
        <taxon>Helotiales</taxon>
        <taxon>Ploettnerulaceae</taxon>
        <taxon>Cadophora</taxon>
    </lineage>
</organism>
<protein>
    <recommendedName>
        <fullName evidence="4">HpcH/HpaI aldolase/citrate lyase domain-containing protein</fullName>
    </recommendedName>
</protein>
<dbReference type="FunFam" id="3.20.20.60:FF:000004">
    <property type="entry name" value="5-keto-4-deoxy-D-glucarate aldolase"/>
    <property type="match status" value="1"/>
</dbReference>
<dbReference type="PANTHER" id="PTHR30502:SF0">
    <property type="entry name" value="PHOSPHOENOLPYRUVATE CARBOXYLASE FAMILY PROTEIN"/>
    <property type="match status" value="1"/>
</dbReference>
<dbReference type="InterPro" id="IPR040442">
    <property type="entry name" value="Pyrv_kinase-like_dom_sf"/>
</dbReference>
<dbReference type="InterPro" id="IPR005000">
    <property type="entry name" value="Aldolase/citrate-lyase_domain"/>
</dbReference>
<dbReference type="GO" id="GO:0046872">
    <property type="term" value="F:metal ion binding"/>
    <property type="evidence" value="ECO:0007669"/>
    <property type="project" value="UniProtKB-KW"/>
</dbReference>
<evidence type="ECO:0000313" key="5">
    <source>
        <dbReference type="EMBL" id="KAG4422746.1"/>
    </source>
</evidence>
<dbReference type="SUPFAM" id="SSF51621">
    <property type="entry name" value="Phosphoenolpyruvate/pyruvate domain"/>
    <property type="match status" value="1"/>
</dbReference>
<dbReference type="Proteomes" id="UP000664132">
    <property type="component" value="Unassembled WGS sequence"/>
</dbReference>
<accession>A0A8H7WDE2</accession>
<evidence type="ECO:0000256" key="3">
    <source>
        <dbReference type="ARBA" id="ARBA00023239"/>
    </source>
</evidence>
<name>A0A8H7WDE2_9HELO</name>
<dbReference type="PANTHER" id="PTHR30502">
    <property type="entry name" value="2-KETO-3-DEOXY-L-RHAMNONATE ALDOLASE"/>
    <property type="match status" value="1"/>
</dbReference>
<reference evidence="5" key="1">
    <citation type="submission" date="2021-02" db="EMBL/GenBank/DDBJ databases">
        <title>Genome sequence Cadophora malorum strain M34.</title>
        <authorList>
            <person name="Stefanovic E."/>
            <person name="Vu D."/>
            <person name="Scully C."/>
            <person name="Dijksterhuis J."/>
            <person name="Roader J."/>
            <person name="Houbraken J."/>
        </authorList>
    </citation>
    <scope>NUCLEOTIDE SEQUENCE</scope>
    <source>
        <strain evidence="5">M34</strain>
    </source>
</reference>
<dbReference type="Gene3D" id="3.20.20.60">
    <property type="entry name" value="Phosphoenolpyruvate-binding domains"/>
    <property type="match status" value="1"/>
</dbReference>
<dbReference type="InterPro" id="IPR015813">
    <property type="entry name" value="Pyrv/PenolPyrv_kinase-like_dom"/>
</dbReference>
<keyword evidence="3" id="KW-0456">Lyase</keyword>
<comment type="caution">
    <text evidence="5">The sequence shown here is derived from an EMBL/GenBank/DDBJ whole genome shotgun (WGS) entry which is preliminary data.</text>
</comment>
<sequence length="297" mass="31535">MSNTEFTTAIVSPTGKTRLRASLERAKEGESPSIGQWMEFPGYTLARTIAGLGSDWVLVDCEHGNITDNEMYLAVGAIMSGGASPIVRVPASEPWMMKRALDSGTHAVMIPMCETPEQAEEIVRAMKYPSKEWPKGIRGAGAMFAPANFSQNGGDYLRTANDNILVIVQIESHLAVENCEKIAAVDGIDMLFIGPNDLAASMGYWAPDHAKIPEVQEATARVLKAAKSAGKYAGHFALSADIAAQRAQQGFEFMNCGADIVAVTAWMAAEMAKCQKLLAASKAGDGKGANGGGLAYS</sequence>
<dbReference type="EMBL" id="JAFJYH010000044">
    <property type="protein sequence ID" value="KAG4422746.1"/>
    <property type="molecule type" value="Genomic_DNA"/>
</dbReference>
<dbReference type="Pfam" id="PF03328">
    <property type="entry name" value="HpcH_HpaI"/>
    <property type="match status" value="1"/>
</dbReference>
<evidence type="ECO:0000313" key="6">
    <source>
        <dbReference type="Proteomes" id="UP000664132"/>
    </source>
</evidence>
<dbReference type="AlphaFoldDB" id="A0A8H7WDE2"/>
<evidence type="ECO:0000256" key="2">
    <source>
        <dbReference type="ARBA" id="ARBA00022723"/>
    </source>
</evidence>
<feature type="domain" description="HpcH/HpaI aldolase/citrate lyase" evidence="4">
    <location>
        <begin position="44"/>
        <end position="261"/>
    </location>
</feature>
<comment type="similarity">
    <text evidence="1">Belongs to the HpcH/HpaI aldolase family.</text>
</comment>
<dbReference type="GO" id="GO:0016832">
    <property type="term" value="F:aldehyde-lyase activity"/>
    <property type="evidence" value="ECO:0007669"/>
    <property type="project" value="TreeGrafter"/>
</dbReference>
<dbReference type="OrthoDB" id="1621678at2759"/>
<gene>
    <name evidence="5" type="ORF">IFR04_004094</name>
</gene>
<evidence type="ECO:0000256" key="1">
    <source>
        <dbReference type="ARBA" id="ARBA00005568"/>
    </source>
</evidence>
<keyword evidence="2" id="KW-0479">Metal-binding</keyword>
<dbReference type="InterPro" id="IPR050251">
    <property type="entry name" value="HpcH-HpaI_aldolase"/>
</dbReference>
<proteinExistence type="inferred from homology"/>